<keyword evidence="2" id="KW-0238">DNA-binding</keyword>
<keyword evidence="1" id="KW-0805">Transcription regulation</keyword>
<dbReference type="AlphaFoldDB" id="A0A9D6V1Y7"/>
<dbReference type="InterPro" id="IPR029016">
    <property type="entry name" value="GAF-like_dom_sf"/>
</dbReference>
<dbReference type="GO" id="GO:0003700">
    <property type="term" value="F:DNA-binding transcription factor activity"/>
    <property type="evidence" value="ECO:0007669"/>
    <property type="project" value="TreeGrafter"/>
</dbReference>
<dbReference type="InterPro" id="IPR014757">
    <property type="entry name" value="Tscrpt_reg_IclR_C"/>
</dbReference>
<keyword evidence="3" id="KW-0804">Transcription</keyword>
<dbReference type="GO" id="GO:0003677">
    <property type="term" value="F:DNA binding"/>
    <property type="evidence" value="ECO:0007669"/>
    <property type="project" value="UniProtKB-KW"/>
</dbReference>
<evidence type="ECO:0000259" key="5">
    <source>
        <dbReference type="PROSITE" id="PS51078"/>
    </source>
</evidence>
<gene>
    <name evidence="6" type="ORF">HY912_06670</name>
</gene>
<dbReference type="Pfam" id="PF09339">
    <property type="entry name" value="HTH_IclR"/>
    <property type="match status" value="1"/>
</dbReference>
<dbReference type="Proteomes" id="UP000807825">
    <property type="component" value="Unassembled WGS sequence"/>
</dbReference>
<dbReference type="Gene3D" id="3.30.450.40">
    <property type="match status" value="1"/>
</dbReference>
<dbReference type="PANTHER" id="PTHR30136">
    <property type="entry name" value="HELIX-TURN-HELIX TRANSCRIPTIONAL REGULATOR, ICLR FAMILY"/>
    <property type="match status" value="1"/>
</dbReference>
<feature type="domain" description="HTH iclR-type" evidence="4">
    <location>
        <begin position="18"/>
        <end position="81"/>
    </location>
</feature>
<name>A0A9D6V1Y7_9BACT</name>
<evidence type="ECO:0000259" key="4">
    <source>
        <dbReference type="PROSITE" id="PS51077"/>
    </source>
</evidence>
<comment type="caution">
    <text evidence="6">The sequence shown here is derived from an EMBL/GenBank/DDBJ whole genome shotgun (WGS) entry which is preliminary data.</text>
</comment>
<evidence type="ECO:0000256" key="1">
    <source>
        <dbReference type="ARBA" id="ARBA00023015"/>
    </source>
</evidence>
<evidence type="ECO:0000256" key="3">
    <source>
        <dbReference type="ARBA" id="ARBA00023163"/>
    </source>
</evidence>
<dbReference type="Gene3D" id="1.10.10.10">
    <property type="entry name" value="Winged helix-like DNA-binding domain superfamily/Winged helix DNA-binding domain"/>
    <property type="match status" value="1"/>
</dbReference>
<evidence type="ECO:0000313" key="7">
    <source>
        <dbReference type="Proteomes" id="UP000807825"/>
    </source>
</evidence>
<dbReference type="EMBL" id="JACRDE010000186">
    <property type="protein sequence ID" value="MBI5249160.1"/>
    <property type="molecule type" value="Genomic_DNA"/>
</dbReference>
<sequence>MLSKKDPDPLKPEYSSLVPAVEQASRILLALAQAEGGKMTLTEVCSAVGIHKSKGYSILNTLQHFSFVQRAEYGKTYSLGPGLLFLSSKVLNNMDLRETAAPFLHKLSRDTNSTAFLGLVSDDHVFVIAKDEGMQDIGIMIRLGHRFPLAWGAHGKAIVAFLPEVERKKVLDSSTLYFHGSTSKLDLDRLGEEFNLCRKAGFAMDLGDMKSGIHAVASPVFGPGEKLIGALAVVGTFARECAEGFGSEVAEAARKFSELVGGAPQLSVQQFIGAKVLAMDELRPKQED</sequence>
<dbReference type="InterPro" id="IPR005471">
    <property type="entry name" value="Tscrpt_reg_IclR_N"/>
</dbReference>
<dbReference type="PANTHER" id="PTHR30136:SF24">
    <property type="entry name" value="HTH-TYPE TRANSCRIPTIONAL REPRESSOR ALLR"/>
    <property type="match status" value="1"/>
</dbReference>
<feature type="domain" description="IclR-ED" evidence="5">
    <location>
        <begin position="82"/>
        <end position="262"/>
    </location>
</feature>
<protein>
    <submittedName>
        <fullName evidence="6">IclR family transcriptional regulator</fullName>
    </submittedName>
</protein>
<dbReference type="SUPFAM" id="SSF46785">
    <property type="entry name" value="Winged helix' DNA-binding domain"/>
    <property type="match status" value="1"/>
</dbReference>
<reference evidence="6" key="1">
    <citation type="submission" date="2020-07" db="EMBL/GenBank/DDBJ databases">
        <title>Huge and variable diversity of episymbiotic CPR bacteria and DPANN archaea in groundwater ecosystems.</title>
        <authorList>
            <person name="He C.Y."/>
            <person name="Keren R."/>
            <person name="Whittaker M."/>
            <person name="Farag I.F."/>
            <person name="Doudna J."/>
            <person name="Cate J.H.D."/>
            <person name="Banfield J.F."/>
        </authorList>
    </citation>
    <scope>NUCLEOTIDE SEQUENCE</scope>
    <source>
        <strain evidence="6">NC_groundwater_1664_Pr3_B-0.1um_52_9</strain>
    </source>
</reference>
<dbReference type="InterPro" id="IPR036388">
    <property type="entry name" value="WH-like_DNA-bd_sf"/>
</dbReference>
<evidence type="ECO:0000313" key="6">
    <source>
        <dbReference type="EMBL" id="MBI5249160.1"/>
    </source>
</evidence>
<dbReference type="SMART" id="SM00346">
    <property type="entry name" value="HTH_ICLR"/>
    <property type="match status" value="1"/>
</dbReference>
<dbReference type="GO" id="GO:0045892">
    <property type="term" value="P:negative regulation of DNA-templated transcription"/>
    <property type="evidence" value="ECO:0007669"/>
    <property type="project" value="TreeGrafter"/>
</dbReference>
<dbReference type="InterPro" id="IPR050707">
    <property type="entry name" value="HTH_MetabolicPath_Reg"/>
</dbReference>
<dbReference type="Pfam" id="PF01614">
    <property type="entry name" value="IclR_C"/>
    <property type="match status" value="1"/>
</dbReference>
<dbReference type="InterPro" id="IPR036390">
    <property type="entry name" value="WH_DNA-bd_sf"/>
</dbReference>
<dbReference type="PROSITE" id="PS51078">
    <property type="entry name" value="ICLR_ED"/>
    <property type="match status" value="1"/>
</dbReference>
<accession>A0A9D6V1Y7</accession>
<evidence type="ECO:0000256" key="2">
    <source>
        <dbReference type="ARBA" id="ARBA00023125"/>
    </source>
</evidence>
<dbReference type="PROSITE" id="PS51077">
    <property type="entry name" value="HTH_ICLR"/>
    <property type="match status" value="1"/>
</dbReference>
<organism evidence="6 7">
    <name type="scientific">Desulfomonile tiedjei</name>
    <dbReference type="NCBI Taxonomy" id="2358"/>
    <lineage>
        <taxon>Bacteria</taxon>
        <taxon>Pseudomonadati</taxon>
        <taxon>Thermodesulfobacteriota</taxon>
        <taxon>Desulfomonilia</taxon>
        <taxon>Desulfomonilales</taxon>
        <taxon>Desulfomonilaceae</taxon>
        <taxon>Desulfomonile</taxon>
    </lineage>
</organism>
<proteinExistence type="predicted"/>
<dbReference type="SUPFAM" id="SSF55781">
    <property type="entry name" value="GAF domain-like"/>
    <property type="match status" value="1"/>
</dbReference>